<gene>
    <name evidence="1" type="ORF">T10_11562</name>
</gene>
<dbReference type="EMBL" id="JYDO01000520">
    <property type="protein sequence ID" value="KRZ65109.1"/>
    <property type="molecule type" value="Genomic_DNA"/>
</dbReference>
<dbReference type="Proteomes" id="UP000054843">
    <property type="component" value="Unassembled WGS sequence"/>
</dbReference>
<dbReference type="AlphaFoldDB" id="A0A0V1M039"/>
<keyword evidence="2" id="KW-1185">Reference proteome</keyword>
<reference evidence="1 2" key="1">
    <citation type="submission" date="2015-01" db="EMBL/GenBank/DDBJ databases">
        <title>Evolution of Trichinella species and genotypes.</title>
        <authorList>
            <person name="Korhonen P.K."/>
            <person name="Edoardo P."/>
            <person name="Giuseppe L.R."/>
            <person name="Gasser R.B."/>
        </authorList>
    </citation>
    <scope>NUCLEOTIDE SEQUENCE [LARGE SCALE GENOMIC DNA]</scope>
    <source>
        <strain evidence="1">ISS1980</strain>
    </source>
</reference>
<evidence type="ECO:0000313" key="2">
    <source>
        <dbReference type="Proteomes" id="UP000054843"/>
    </source>
</evidence>
<name>A0A0V1M039_9BILA</name>
<proteinExistence type="predicted"/>
<accession>A0A0V1M039</accession>
<organism evidence="1 2">
    <name type="scientific">Trichinella papuae</name>
    <dbReference type="NCBI Taxonomy" id="268474"/>
    <lineage>
        <taxon>Eukaryota</taxon>
        <taxon>Metazoa</taxon>
        <taxon>Ecdysozoa</taxon>
        <taxon>Nematoda</taxon>
        <taxon>Enoplea</taxon>
        <taxon>Dorylaimia</taxon>
        <taxon>Trichinellida</taxon>
        <taxon>Trichinellidae</taxon>
        <taxon>Trichinella</taxon>
    </lineage>
</organism>
<sequence>MAIQNYQTDTEHRFNTMELFYKTPHCLRTIQ</sequence>
<protein>
    <submittedName>
        <fullName evidence="1">Uncharacterized protein</fullName>
    </submittedName>
</protein>
<evidence type="ECO:0000313" key="1">
    <source>
        <dbReference type="EMBL" id="KRZ65109.1"/>
    </source>
</evidence>
<comment type="caution">
    <text evidence="1">The sequence shown here is derived from an EMBL/GenBank/DDBJ whole genome shotgun (WGS) entry which is preliminary data.</text>
</comment>